<proteinExistence type="predicted"/>
<evidence type="ECO:0000256" key="1">
    <source>
        <dbReference type="ARBA" id="ARBA00023015"/>
    </source>
</evidence>
<protein>
    <submittedName>
        <fullName evidence="6">LacI family DNA-binding transcriptional regulator</fullName>
    </submittedName>
</protein>
<reference evidence="6" key="2">
    <citation type="journal article" date="2021" name="PeerJ">
        <title>Extensive microbial diversity within the chicken gut microbiome revealed by metagenomics and culture.</title>
        <authorList>
            <person name="Gilroy R."/>
            <person name="Ravi A."/>
            <person name="Getino M."/>
            <person name="Pursley I."/>
            <person name="Horton D.L."/>
            <person name="Alikhan N.F."/>
            <person name="Baker D."/>
            <person name="Gharbi K."/>
            <person name="Hall N."/>
            <person name="Watson M."/>
            <person name="Adriaenssens E.M."/>
            <person name="Foster-Nyarko E."/>
            <person name="Jarju S."/>
            <person name="Secka A."/>
            <person name="Antonio M."/>
            <person name="Oren A."/>
            <person name="Chaudhuri R.R."/>
            <person name="La Ragione R."/>
            <person name="Hildebrand F."/>
            <person name="Pallen M.J."/>
        </authorList>
    </citation>
    <scope>NUCLEOTIDE SEQUENCE</scope>
    <source>
        <strain evidence="6">ChiSjej6B24-2974</strain>
    </source>
</reference>
<dbReference type="PANTHER" id="PTHR30146">
    <property type="entry name" value="LACI-RELATED TRANSCRIPTIONAL REPRESSOR"/>
    <property type="match status" value="1"/>
</dbReference>
<reference evidence="6" key="1">
    <citation type="submission" date="2020-10" db="EMBL/GenBank/DDBJ databases">
        <authorList>
            <person name="Gilroy R."/>
        </authorList>
    </citation>
    <scope>NUCLEOTIDE SEQUENCE</scope>
    <source>
        <strain evidence="6">ChiSjej6B24-2974</strain>
    </source>
</reference>
<dbReference type="Gene3D" id="1.10.260.40">
    <property type="entry name" value="lambda repressor-like DNA-binding domains"/>
    <property type="match status" value="1"/>
</dbReference>
<dbReference type="AlphaFoldDB" id="A0A9D0ZM38"/>
<feature type="domain" description="HTH cro/C1-type" evidence="5">
    <location>
        <begin position="12"/>
        <end position="59"/>
    </location>
</feature>
<dbReference type="PRINTS" id="PR00036">
    <property type="entry name" value="HTHLACI"/>
</dbReference>
<dbReference type="CDD" id="cd01392">
    <property type="entry name" value="HTH_LacI"/>
    <property type="match status" value="1"/>
</dbReference>
<evidence type="ECO:0000259" key="4">
    <source>
        <dbReference type="PROSITE" id="PS50932"/>
    </source>
</evidence>
<dbReference type="Proteomes" id="UP000824260">
    <property type="component" value="Unassembled WGS sequence"/>
</dbReference>
<dbReference type="SUPFAM" id="SSF53822">
    <property type="entry name" value="Periplasmic binding protein-like I"/>
    <property type="match status" value="1"/>
</dbReference>
<dbReference type="PROSITE" id="PS50932">
    <property type="entry name" value="HTH_LACI_2"/>
    <property type="match status" value="1"/>
</dbReference>
<keyword evidence="3" id="KW-0804">Transcription</keyword>
<dbReference type="PROSITE" id="PS50943">
    <property type="entry name" value="HTH_CROC1"/>
    <property type="match status" value="1"/>
</dbReference>
<evidence type="ECO:0000256" key="3">
    <source>
        <dbReference type="ARBA" id="ARBA00023163"/>
    </source>
</evidence>
<dbReference type="SUPFAM" id="SSF47413">
    <property type="entry name" value="lambda repressor-like DNA-binding domains"/>
    <property type="match status" value="1"/>
</dbReference>
<evidence type="ECO:0000259" key="5">
    <source>
        <dbReference type="PROSITE" id="PS50943"/>
    </source>
</evidence>
<dbReference type="InterPro" id="IPR028082">
    <property type="entry name" value="Peripla_BP_I"/>
</dbReference>
<keyword evidence="1" id="KW-0805">Transcription regulation</keyword>
<sequence>MPGMLQADGGAKHRVTIRDVAKEAGVSTSTVSRYLNHAGNVDQNTAARIAMAMEKLRYVPSIAAQSLRMRASRIILLVVPDICNPFYSQMARTVQGLLGDKGYVMALYDSNESVHELESIRVARQMYASGILLGSIDIKKAVIDELRSANIPTVGLNAYQEYPFDTVHVHGSEGSYLAVRHLIALGHRHIGFAGGTPHSMIANSRREGFERAMHEAGVPIEPRNVIEIGFSQSDGYVAGRYFAKLETLPTAICCANDQVALGLLAAMQERGVRIPEQVSVTGMDDIPYARISNPSLTSVTNDSVAFAREGVRMLFERIEGVVTSGPRDVVIRHELIVRSSVSVPREA</sequence>
<dbReference type="PROSITE" id="PS00356">
    <property type="entry name" value="HTH_LACI_1"/>
    <property type="match status" value="1"/>
</dbReference>
<dbReference type="CDD" id="cd06267">
    <property type="entry name" value="PBP1_LacI_sugar_binding-like"/>
    <property type="match status" value="1"/>
</dbReference>
<dbReference type="InterPro" id="IPR001387">
    <property type="entry name" value="Cro/C1-type_HTH"/>
</dbReference>
<evidence type="ECO:0000313" key="7">
    <source>
        <dbReference type="Proteomes" id="UP000824260"/>
    </source>
</evidence>
<dbReference type="InterPro" id="IPR046335">
    <property type="entry name" value="LacI/GalR-like_sensor"/>
</dbReference>
<dbReference type="Pfam" id="PF00356">
    <property type="entry name" value="LacI"/>
    <property type="match status" value="1"/>
</dbReference>
<evidence type="ECO:0000313" key="6">
    <source>
        <dbReference type="EMBL" id="HIQ82930.1"/>
    </source>
</evidence>
<evidence type="ECO:0000256" key="2">
    <source>
        <dbReference type="ARBA" id="ARBA00023125"/>
    </source>
</evidence>
<dbReference type="GO" id="GO:0000976">
    <property type="term" value="F:transcription cis-regulatory region binding"/>
    <property type="evidence" value="ECO:0007669"/>
    <property type="project" value="TreeGrafter"/>
</dbReference>
<comment type="caution">
    <text evidence="6">The sequence shown here is derived from an EMBL/GenBank/DDBJ whole genome shotgun (WGS) entry which is preliminary data.</text>
</comment>
<dbReference type="SMART" id="SM00354">
    <property type="entry name" value="HTH_LACI"/>
    <property type="match status" value="1"/>
</dbReference>
<dbReference type="GO" id="GO:0003700">
    <property type="term" value="F:DNA-binding transcription factor activity"/>
    <property type="evidence" value="ECO:0007669"/>
    <property type="project" value="TreeGrafter"/>
</dbReference>
<accession>A0A9D0ZM38</accession>
<organism evidence="6 7">
    <name type="scientific">Candidatus Pullichristensenella stercorigallinarum</name>
    <dbReference type="NCBI Taxonomy" id="2840909"/>
    <lineage>
        <taxon>Bacteria</taxon>
        <taxon>Bacillati</taxon>
        <taxon>Bacillota</taxon>
        <taxon>Clostridia</taxon>
        <taxon>Candidatus Pullichristensenella</taxon>
    </lineage>
</organism>
<keyword evidence="2 6" id="KW-0238">DNA-binding</keyword>
<dbReference type="Pfam" id="PF13377">
    <property type="entry name" value="Peripla_BP_3"/>
    <property type="match status" value="1"/>
</dbReference>
<feature type="domain" description="HTH lacI-type" evidence="4">
    <location>
        <begin position="15"/>
        <end position="69"/>
    </location>
</feature>
<dbReference type="EMBL" id="DVFZ01000074">
    <property type="protein sequence ID" value="HIQ82930.1"/>
    <property type="molecule type" value="Genomic_DNA"/>
</dbReference>
<dbReference type="InterPro" id="IPR000843">
    <property type="entry name" value="HTH_LacI"/>
</dbReference>
<dbReference type="InterPro" id="IPR010982">
    <property type="entry name" value="Lambda_DNA-bd_dom_sf"/>
</dbReference>
<dbReference type="Gene3D" id="3.40.50.2300">
    <property type="match status" value="2"/>
</dbReference>
<dbReference type="PANTHER" id="PTHR30146:SF109">
    <property type="entry name" value="HTH-TYPE TRANSCRIPTIONAL REGULATOR GALS"/>
    <property type="match status" value="1"/>
</dbReference>
<name>A0A9D0ZM38_9FIRM</name>
<gene>
    <name evidence="6" type="ORF">IAA52_07485</name>
</gene>